<feature type="transmembrane region" description="Helical" evidence="1">
    <location>
        <begin position="171"/>
        <end position="190"/>
    </location>
</feature>
<reference evidence="2" key="2">
    <citation type="journal article" date="2021" name="World Allergy Organ. J.">
        <title>Chromosome-level assembly of Dermatophagoides farinae genome and transcriptome reveals two novel allergens Der f 37 and Der f 39.</title>
        <authorList>
            <person name="Chen J."/>
            <person name="Cai Z."/>
            <person name="Fan D."/>
            <person name="Hu J."/>
            <person name="Hou Y."/>
            <person name="He Y."/>
            <person name="Zhang Z."/>
            <person name="Zhao Z."/>
            <person name="Gao P."/>
            <person name="Hu W."/>
            <person name="Sun J."/>
            <person name="Li J."/>
            <person name="Ji K."/>
        </authorList>
    </citation>
    <scope>NUCLEOTIDE SEQUENCE</scope>
    <source>
        <strain evidence="2">JKM2019</strain>
    </source>
</reference>
<feature type="transmembrane region" description="Helical" evidence="1">
    <location>
        <begin position="67"/>
        <end position="86"/>
    </location>
</feature>
<feature type="transmembrane region" description="Helical" evidence="1">
    <location>
        <begin position="450"/>
        <end position="471"/>
    </location>
</feature>
<feature type="transmembrane region" description="Helical" evidence="1">
    <location>
        <begin position="297"/>
        <end position="317"/>
    </location>
</feature>
<feature type="transmembrane region" description="Helical" evidence="1">
    <location>
        <begin position="515"/>
        <end position="538"/>
    </location>
</feature>
<comment type="caution">
    <text evidence="2">The sequence shown here is derived from an EMBL/GenBank/DDBJ whole genome shotgun (WGS) entry which is preliminary data.</text>
</comment>
<feature type="transmembrane region" description="Helical" evidence="1">
    <location>
        <begin position="1068"/>
        <end position="1093"/>
    </location>
</feature>
<feature type="transmembrane region" description="Helical" evidence="1">
    <location>
        <begin position="411"/>
        <end position="430"/>
    </location>
</feature>
<keyword evidence="1" id="KW-0472">Membrane</keyword>
<protein>
    <recommendedName>
        <fullName evidence="3">Gustatory receptor</fullName>
    </recommendedName>
</protein>
<feature type="transmembrane region" description="Helical" evidence="1">
    <location>
        <begin position="667"/>
        <end position="694"/>
    </location>
</feature>
<organism evidence="2">
    <name type="scientific">Dermatophagoides farinae</name>
    <name type="common">American house dust mite</name>
    <dbReference type="NCBI Taxonomy" id="6954"/>
    <lineage>
        <taxon>Eukaryota</taxon>
        <taxon>Metazoa</taxon>
        <taxon>Ecdysozoa</taxon>
        <taxon>Arthropoda</taxon>
        <taxon>Chelicerata</taxon>
        <taxon>Arachnida</taxon>
        <taxon>Acari</taxon>
        <taxon>Acariformes</taxon>
        <taxon>Sarcoptiformes</taxon>
        <taxon>Astigmata</taxon>
        <taxon>Psoroptidia</taxon>
        <taxon>Analgoidea</taxon>
        <taxon>Pyroglyphidae</taxon>
        <taxon>Dermatophagoidinae</taxon>
        <taxon>Dermatophagoides</taxon>
    </lineage>
</organism>
<name>A0A9D4NZX4_DERFA</name>
<dbReference type="EMBL" id="SDOV01000004">
    <property type="protein sequence ID" value="KAH7641372.1"/>
    <property type="molecule type" value="Genomic_DNA"/>
</dbReference>
<reference evidence="2" key="1">
    <citation type="submission" date="2020-06" db="EMBL/GenBank/DDBJ databases">
        <authorList>
            <person name="Ji K."/>
            <person name="Li J."/>
        </authorList>
    </citation>
    <scope>NUCLEOTIDE SEQUENCE</scope>
    <source>
        <strain evidence="2">JKM2019</strain>
        <tissue evidence="2">Whole body</tissue>
    </source>
</reference>
<evidence type="ECO:0000256" key="1">
    <source>
        <dbReference type="SAM" id="Phobius"/>
    </source>
</evidence>
<gene>
    <name evidence="2" type="ORF">HUG17_4416</name>
</gene>
<keyword evidence="1" id="KW-1133">Transmembrane helix</keyword>
<dbReference type="AlphaFoldDB" id="A0A9D4NZX4"/>
<feature type="transmembrane region" description="Helical" evidence="1">
    <location>
        <begin position="877"/>
        <end position="901"/>
    </location>
</feature>
<feature type="transmembrane region" description="Helical" evidence="1">
    <location>
        <begin position="774"/>
        <end position="795"/>
    </location>
</feature>
<feature type="transmembrane region" description="Helical" evidence="1">
    <location>
        <begin position="544"/>
        <end position="577"/>
    </location>
</feature>
<feature type="transmembrane region" description="Helical" evidence="1">
    <location>
        <begin position="202"/>
        <end position="233"/>
    </location>
</feature>
<feature type="transmembrane region" description="Helical" evidence="1">
    <location>
        <begin position="965"/>
        <end position="985"/>
    </location>
</feature>
<dbReference type="Proteomes" id="UP000828236">
    <property type="component" value="Unassembled WGS sequence"/>
</dbReference>
<feature type="transmembrane region" description="Helical" evidence="1">
    <location>
        <begin position="736"/>
        <end position="754"/>
    </location>
</feature>
<feature type="transmembrane region" description="Helical" evidence="1">
    <location>
        <begin position="641"/>
        <end position="661"/>
    </location>
</feature>
<feature type="transmembrane region" description="Helical" evidence="1">
    <location>
        <begin position="833"/>
        <end position="857"/>
    </location>
</feature>
<evidence type="ECO:0008006" key="3">
    <source>
        <dbReference type="Google" id="ProtNLM"/>
    </source>
</evidence>
<proteinExistence type="predicted"/>
<sequence length="1098" mass="132243">MMNAILDLEIKLWKKLMKFDYYRKFHNQFFYIFKYDELIQKQIIENNYPIDKKPIGKIMNPPHHHPIFFVPFISVMIMAFIYIKQFEWIKNYQFYRTWTRLFPSEGLHYLMAALIIWTLNSLSNGFYASSRYYQHFYFILPIQHRRYRELNTKDSNKYTLIRDRVFSIIRIESYIICMLFLLGKVTMTILQPSWQISIFWTFIWIFILQLWTINSIAGLYHISSIIFMAQYYLNLRQKSHCRRLQRFYGRLLRYERKQKIHQNFHQLFLRRMIGHYYQSFAMLQREIHDYNQQLKRYLSVIFTVITVLITYLVYLILMTEQNFIFLSLYIVVVHGHYVLLSVLIIGCNMIKQNNVKILRLQRKCLTLSTTCERKFFQNYQLFKFETITNIHLNRPSGFQLGNGMIITSHTFVTFLVNIIMIMAFIYIGQFEWIKNYQFYQTMIKLFPSEGLHYIMTTMIIWILNGLLNGFYASSRYYQHFYFILPIQHRRYRELTTKDSNKYTLIRDRVFSMNRIGTLTMCIMFLIGIITMTILQSLWQISIFWIFFWIFNLQIGGINGVAGIYHISSIIFMAQYYINLRQKSHGRTLQRFYERLSRFERKQMIHQNFRQLFTGKMIGHYYQSFALLQREIHDYNQQLKRYLSVIFTLITVTITYIVYLILMTKQNFIFLSLYIVIAYFEFVTLSVLIIGCNMIKQNNAKTLRLQRKCLTLSSTCERKLICNYSLFKFETITSIQMNQPSVVVMFIAYSYMYLFEWVKNYQFDRAYIGLLPKDGINYLMVTAILWALNALFNGFYASSRYYQHFHFLLPILHQRYCELNTNDSNKYTLFRNCLLSLIRIGSSIMCILLVLGIITMSIQHLTWQISIFWSFTWIFTLLLYSIHVVAAIYHISSIIFLAQYYLNLRQKSHGRTLQRFYGQLSRYERKQRIHQNSRQFLFGKIIEYYYQSFAMLQREIRDFNQQLKRYLSVIFTLITVTITYIIYLILMTEQNSVFLSLYIVIANAHYMSLSVLIIGCNMIEKNNVKTLRLQRKCLTLSSTCKRKLFHNYQLFKFETITSIQMNQPSGFELGNGVIITSYTFVTFLVNISSFFFLITQGFG</sequence>
<feature type="transmembrane region" description="Helical" evidence="1">
    <location>
        <begin position="991"/>
        <end position="1018"/>
    </location>
</feature>
<keyword evidence="1" id="KW-0812">Transmembrane</keyword>
<feature type="transmembrane region" description="Helical" evidence="1">
    <location>
        <begin position="323"/>
        <end position="350"/>
    </location>
</feature>
<feature type="transmembrane region" description="Helical" evidence="1">
    <location>
        <begin position="106"/>
        <end position="127"/>
    </location>
</feature>
<accession>A0A9D4NZX4</accession>
<evidence type="ECO:0000313" key="2">
    <source>
        <dbReference type="EMBL" id="KAH7641372.1"/>
    </source>
</evidence>